<dbReference type="AlphaFoldDB" id="A0A371X6B9"/>
<evidence type="ECO:0000313" key="3">
    <source>
        <dbReference type="Proteomes" id="UP000262379"/>
    </source>
</evidence>
<dbReference type="EMBL" id="QURN01000017">
    <property type="protein sequence ID" value="RFC64769.1"/>
    <property type="molecule type" value="Genomic_DNA"/>
</dbReference>
<protein>
    <submittedName>
        <fullName evidence="2">Uncharacterized protein</fullName>
    </submittedName>
</protein>
<gene>
    <name evidence="2" type="ORF">DY251_18565</name>
</gene>
<comment type="caution">
    <text evidence="2">The sequence shown here is derived from an EMBL/GenBank/DDBJ whole genome shotgun (WGS) entry which is preliminary data.</text>
</comment>
<evidence type="ECO:0000256" key="1">
    <source>
        <dbReference type="SAM" id="Phobius"/>
    </source>
</evidence>
<proteinExistence type="predicted"/>
<dbReference type="Proteomes" id="UP000262379">
    <property type="component" value="Unassembled WGS sequence"/>
</dbReference>
<feature type="transmembrane region" description="Helical" evidence="1">
    <location>
        <begin position="41"/>
        <end position="68"/>
    </location>
</feature>
<name>A0A371X6B9_9HYPH</name>
<keyword evidence="1" id="KW-0472">Membrane</keyword>
<accession>A0A371X6B9</accession>
<reference evidence="3" key="1">
    <citation type="submission" date="2018-08" db="EMBL/GenBank/DDBJ databases">
        <authorList>
            <person name="Im W.T."/>
        </authorList>
    </citation>
    <scope>NUCLEOTIDE SEQUENCE [LARGE SCALE GENOMIC DNA]</scope>
    <source>
        <strain evidence="3">LA-28</strain>
    </source>
</reference>
<sequence length="107" mass="12094">MRFCTSTIFFRLTPATAGGAFMPLIFDPRDLLFGIPTNVFYFVALTSFIPFILIETAAIGTWLLLFLFGYATVRHRMDVAPAEIQTFEALLGPDMLDPRGLRFKKKP</sequence>
<keyword evidence="1" id="KW-0812">Transmembrane</keyword>
<keyword evidence="1" id="KW-1133">Transmembrane helix</keyword>
<evidence type="ECO:0000313" key="2">
    <source>
        <dbReference type="EMBL" id="RFC64769.1"/>
    </source>
</evidence>
<organism evidence="2 3">
    <name type="scientific">Mesorhizobium denitrificans</name>
    <dbReference type="NCBI Taxonomy" id="2294114"/>
    <lineage>
        <taxon>Bacteria</taxon>
        <taxon>Pseudomonadati</taxon>
        <taxon>Pseudomonadota</taxon>
        <taxon>Alphaproteobacteria</taxon>
        <taxon>Hyphomicrobiales</taxon>
        <taxon>Phyllobacteriaceae</taxon>
        <taxon>Mesorhizobium</taxon>
    </lineage>
</organism>
<keyword evidence="3" id="KW-1185">Reference proteome</keyword>